<sequence length="301" mass="35739">MFIRRRKRGNKMYKYLCSVEKEKKRRPKMDYMKILQKDITPHMRGQLIDWLAELADNYNLLPNVIYLAVSYIDRYLSFHPIRKVRLQLLGVTSMYIASKYEDLSTHNVETFSVTTCNYYDKEEVLEMENKILKTLDFDLSSPTIMTFLEKFEEIACEENNASSWKFKFLTEYLGELSLLEYECLKFLPSLVAASITLLAKFIVWPEKRPCWTSALEEYSEYNSFELKECVLILHDLYMSKRGACFKAIRKKYSQQEEEPDNPEFDPELQNVANLPSPSKLPSYLFEVEVEFRQKNKKLKEE</sequence>
<evidence type="ECO:0000313" key="2">
    <source>
        <dbReference type="Proteomes" id="UP001177021"/>
    </source>
</evidence>
<accession>A0ACB0KX73</accession>
<dbReference type="Proteomes" id="UP001177021">
    <property type="component" value="Unassembled WGS sequence"/>
</dbReference>
<keyword evidence="2" id="KW-1185">Reference proteome</keyword>
<reference evidence="1" key="1">
    <citation type="submission" date="2023-10" db="EMBL/GenBank/DDBJ databases">
        <authorList>
            <person name="Rodriguez Cubillos JULIANA M."/>
            <person name="De Vega J."/>
        </authorList>
    </citation>
    <scope>NUCLEOTIDE SEQUENCE</scope>
</reference>
<protein>
    <submittedName>
        <fullName evidence="1">Uncharacterized protein</fullName>
    </submittedName>
</protein>
<name>A0ACB0KX73_TRIPR</name>
<comment type="caution">
    <text evidence="1">The sequence shown here is derived from an EMBL/GenBank/DDBJ whole genome shotgun (WGS) entry which is preliminary data.</text>
</comment>
<gene>
    <name evidence="1" type="ORF">MILVUS5_LOCUS26707</name>
</gene>
<dbReference type="EMBL" id="CASHSV030000311">
    <property type="protein sequence ID" value="CAJ2660850.1"/>
    <property type="molecule type" value="Genomic_DNA"/>
</dbReference>
<evidence type="ECO:0000313" key="1">
    <source>
        <dbReference type="EMBL" id="CAJ2660850.1"/>
    </source>
</evidence>
<organism evidence="1 2">
    <name type="scientific">Trifolium pratense</name>
    <name type="common">Red clover</name>
    <dbReference type="NCBI Taxonomy" id="57577"/>
    <lineage>
        <taxon>Eukaryota</taxon>
        <taxon>Viridiplantae</taxon>
        <taxon>Streptophyta</taxon>
        <taxon>Embryophyta</taxon>
        <taxon>Tracheophyta</taxon>
        <taxon>Spermatophyta</taxon>
        <taxon>Magnoliopsida</taxon>
        <taxon>eudicotyledons</taxon>
        <taxon>Gunneridae</taxon>
        <taxon>Pentapetalae</taxon>
        <taxon>rosids</taxon>
        <taxon>fabids</taxon>
        <taxon>Fabales</taxon>
        <taxon>Fabaceae</taxon>
        <taxon>Papilionoideae</taxon>
        <taxon>50 kb inversion clade</taxon>
        <taxon>NPAAA clade</taxon>
        <taxon>Hologalegina</taxon>
        <taxon>IRL clade</taxon>
        <taxon>Trifolieae</taxon>
        <taxon>Trifolium</taxon>
    </lineage>
</organism>
<proteinExistence type="predicted"/>